<evidence type="ECO:0000313" key="4">
    <source>
        <dbReference type="EMBL" id="MXQ13720.1"/>
    </source>
</evidence>
<feature type="transmembrane region" description="Helical" evidence="2">
    <location>
        <begin position="12"/>
        <end position="29"/>
    </location>
</feature>
<evidence type="ECO:0000259" key="3">
    <source>
        <dbReference type="Pfam" id="PF01266"/>
    </source>
</evidence>
<gene>
    <name evidence="4" type="ORF">GR328_20110</name>
</gene>
<keyword evidence="2" id="KW-1133">Transmembrane helix</keyword>
<dbReference type="EMBL" id="WURB01000020">
    <property type="protein sequence ID" value="MXQ13720.1"/>
    <property type="molecule type" value="Genomic_DNA"/>
</dbReference>
<evidence type="ECO:0000256" key="2">
    <source>
        <dbReference type="SAM" id="Phobius"/>
    </source>
</evidence>
<dbReference type="InterPro" id="IPR036188">
    <property type="entry name" value="FAD/NAD-bd_sf"/>
</dbReference>
<dbReference type="GO" id="GO:0016491">
    <property type="term" value="F:oxidoreductase activity"/>
    <property type="evidence" value="ECO:0007669"/>
    <property type="project" value="UniProtKB-KW"/>
</dbReference>
<feature type="domain" description="FAD dependent oxidoreductase" evidence="3">
    <location>
        <begin position="11"/>
        <end position="351"/>
    </location>
</feature>
<keyword evidence="2" id="KW-0472">Membrane</keyword>
<keyword evidence="5" id="KW-1185">Reference proteome</keyword>
<dbReference type="SUPFAM" id="SSF51905">
    <property type="entry name" value="FAD/NAD(P)-binding domain"/>
    <property type="match status" value="1"/>
</dbReference>
<dbReference type="Pfam" id="PF01266">
    <property type="entry name" value="DAO"/>
    <property type="match status" value="1"/>
</dbReference>
<dbReference type="PANTHER" id="PTHR13847:SF287">
    <property type="entry name" value="FAD-DEPENDENT OXIDOREDUCTASE DOMAIN-CONTAINING PROTEIN 1"/>
    <property type="match status" value="1"/>
</dbReference>
<dbReference type="GO" id="GO:0005737">
    <property type="term" value="C:cytoplasm"/>
    <property type="evidence" value="ECO:0007669"/>
    <property type="project" value="TreeGrafter"/>
</dbReference>
<evidence type="ECO:0000256" key="1">
    <source>
        <dbReference type="ARBA" id="ARBA00023002"/>
    </source>
</evidence>
<reference evidence="4 5" key="2">
    <citation type="submission" date="2020-01" db="EMBL/GenBank/DDBJ databases">
        <title>Microvirga sp. nov., an arsenate reduction bacterium isolated from Tibet hotspring sediments.</title>
        <authorList>
            <person name="Xian W.-D."/>
            <person name="Li W.-J."/>
        </authorList>
    </citation>
    <scope>NUCLEOTIDE SEQUENCE [LARGE SCALE GENOMIC DNA]</scope>
    <source>
        <strain evidence="4 5">KCTC 23863</strain>
    </source>
</reference>
<dbReference type="AlphaFoldDB" id="A0A7X3MVG8"/>
<dbReference type="Gene3D" id="3.50.50.60">
    <property type="entry name" value="FAD/NAD(P)-binding domain"/>
    <property type="match status" value="1"/>
</dbReference>
<reference evidence="4 5" key="1">
    <citation type="submission" date="2019-12" db="EMBL/GenBank/DDBJ databases">
        <authorList>
            <person name="Yuan C.-G."/>
        </authorList>
    </citation>
    <scope>NUCLEOTIDE SEQUENCE [LARGE SCALE GENOMIC DNA]</scope>
    <source>
        <strain evidence="4 5">KCTC 23863</strain>
    </source>
</reference>
<dbReference type="OrthoDB" id="6949587at2"/>
<comment type="caution">
    <text evidence="4">The sequence shown here is derived from an EMBL/GenBank/DDBJ whole genome shotgun (WGS) entry which is preliminary data.</text>
</comment>
<dbReference type="Gene3D" id="3.30.9.10">
    <property type="entry name" value="D-Amino Acid Oxidase, subunit A, domain 2"/>
    <property type="match status" value="1"/>
</dbReference>
<name>A0A7X3MVG8_9HYPH</name>
<organism evidence="4 5">
    <name type="scientific">Microvirga makkahensis</name>
    <dbReference type="NCBI Taxonomy" id="1128670"/>
    <lineage>
        <taxon>Bacteria</taxon>
        <taxon>Pseudomonadati</taxon>
        <taxon>Pseudomonadota</taxon>
        <taxon>Alphaproteobacteria</taxon>
        <taxon>Hyphomicrobiales</taxon>
        <taxon>Methylobacteriaceae</taxon>
        <taxon>Microvirga</taxon>
    </lineage>
</organism>
<dbReference type="InterPro" id="IPR006076">
    <property type="entry name" value="FAD-dep_OxRdtase"/>
</dbReference>
<dbReference type="PANTHER" id="PTHR13847">
    <property type="entry name" value="SARCOSINE DEHYDROGENASE-RELATED"/>
    <property type="match status" value="1"/>
</dbReference>
<protein>
    <submittedName>
        <fullName evidence="4">FAD-dependent oxidoreductase</fullName>
    </submittedName>
</protein>
<dbReference type="Proteomes" id="UP000436483">
    <property type="component" value="Unassembled WGS sequence"/>
</dbReference>
<dbReference type="SUPFAM" id="SSF54373">
    <property type="entry name" value="FAD-linked reductases, C-terminal domain"/>
    <property type="match status" value="1"/>
</dbReference>
<evidence type="ECO:0000313" key="5">
    <source>
        <dbReference type="Proteomes" id="UP000436483"/>
    </source>
</evidence>
<sequence>MTHHQSDQEPDVAIVGGGLMGACVAWGLARRGLRVCVLDEGDIALRASRANFALIWVQGKGIGFPAYAAWTKAAAEAWPRLAAELRSETGINVGLDQPGGFTLCLSDRELQANVDLMVRLHSQTDAVIYPYEVMDHRQTKARLPAIGPDVSGSIYCPLDGHVNSLRLFRALHAAMKARSVDYRADHAVTAIEPRAGGFALNGAWGTVRAPKVVLAAGLGNARLAPMVGLEALMKPSRGQIIVTEKATPFLRYPVVTVRQTDEGGVMIGDSEEADGSSLRIDHSISSVMADRAIRMFPLLGDLNVVRTWSAFRVMTPDGSPIYEQSETCPGAYVAMAHSGVTLAPQHAFSLADYIATGTIPKEVAVFSTRRFRVPASV</sequence>
<dbReference type="RefSeq" id="WP_160886986.1">
    <property type="nucleotide sequence ID" value="NZ_WURB01000020.1"/>
</dbReference>
<keyword evidence="1" id="KW-0560">Oxidoreductase</keyword>
<proteinExistence type="predicted"/>
<accession>A0A7X3MVG8</accession>
<keyword evidence="2" id="KW-0812">Transmembrane</keyword>